<evidence type="ECO:0000313" key="4">
    <source>
        <dbReference type="Proteomes" id="UP000011729"/>
    </source>
</evidence>
<dbReference type="PATRIC" id="fig|1094489.3.peg.1167"/>
<accession>M1N4J8</accession>
<dbReference type="NCBIfam" id="NF041327">
    <property type="entry name" value="Bgr08870_fam"/>
    <property type="match status" value="1"/>
</dbReference>
<dbReference type="KEGG" id="baus:BAnh1_09520"/>
<dbReference type="OrthoDB" id="9810174at2"/>
<dbReference type="InterPro" id="IPR037053">
    <property type="entry name" value="Phage_tail_collar_dom_sf"/>
</dbReference>
<gene>
    <name evidence="3" type="ordered locus">BAnh1_09520</name>
</gene>
<dbReference type="EMBL" id="CP003123">
    <property type="protein sequence ID" value="AGF74824.1"/>
    <property type="molecule type" value="Genomic_DNA"/>
</dbReference>
<dbReference type="SUPFAM" id="SSF88874">
    <property type="entry name" value="Receptor-binding domain of short tail fibre protein gp12"/>
    <property type="match status" value="1"/>
</dbReference>
<dbReference type="InterPro" id="IPR011083">
    <property type="entry name" value="Phage_tail_collar_dom"/>
</dbReference>
<keyword evidence="4" id="KW-1185">Reference proteome</keyword>
<dbReference type="eggNOG" id="COG4675">
    <property type="taxonomic scope" value="Bacteria"/>
</dbReference>
<organism evidence="3 4">
    <name type="scientific">Bartonella australis (strain Aust/NH1)</name>
    <dbReference type="NCBI Taxonomy" id="1094489"/>
    <lineage>
        <taxon>Bacteria</taxon>
        <taxon>Pseudomonadati</taxon>
        <taxon>Pseudomonadota</taxon>
        <taxon>Alphaproteobacteria</taxon>
        <taxon>Hyphomicrobiales</taxon>
        <taxon>Bartonellaceae</taxon>
        <taxon>Bartonella</taxon>
    </lineage>
</organism>
<feature type="region of interest" description="Disordered" evidence="1">
    <location>
        <begin position="257"/>
        <end position="291"/>
    </location>
</feature>
<evidence type="ECO:0000256" key="1">
    <source>
        <dbReference type="SAM" id="MobiDB-lite"/>
    </source>
</evidence>
<protein>
    <submittedName>
        <fullName evidence="3">Putative phage tail fiber protein</fullName>
    </submittedName>
</protein>
<evidence type="ECO:0000313" key="3">
    <source>
        <dbReference type="EMBL" id="AGF74824.1"/>
    </source>
</evidence>
<dbReference type="HOGENOM" id="CLU_908104_0_0_5"/>
<dbReference type="RefSeq" id="WP_015398328.1">
    <property type="nucleotide sequence ID" value="NC_020300.1"/>
</dbReference>
<sequence>MEKTKKLNMELPKEGRFISSEFPILRENLVKIDQAIDDIDEKADSKASSQHLHAMEDVVGLETALKNKMAADKTFSFADLSDVEGARDAANNYVLYKLNDDHFTFGSAISLLGEHQHKAEDIIGLKDSYQELHDEIEREIKEIFPSGFIATFAMKTVPSGWLLCDGATYKRTDYPRLFKAIGDQWGKDSDTTFKVPDFRGVFLRGFDNGRGLDQEREFAKYQPDSIRSHTHNCTIDAAGGHAHKFWYSEVDTGASDIGQRNPRYKRQTGSRMTESAGVHTHRATISSTGGAETRPVNATVIYAIKA</sequence>
<feature type="domain" description="Phage tail collar" evidence="2">
    <location>
        <begin position="147"/>
        <end position="202"/>
    </location>
</feature>
<dbReference type="Gene3D" id="3.90.1340.10">
    <property type="entry name" value="Phage tail collar domain"/>
    <property type="match status" value="1"/>
</dbReference>
<dbReference type="Pfam" id="PF07484">
    <property type="entry name" value="Collar"/>
    <property type="match status" value="1"/>
</dbReference>
<dbReference type="Proteomes" id="UP000011729">
    <property type="component" value="Chromosome"/>
</dbReference>
<dbReference type="AlphaFoldDB" id="M1N4J8"/>
<name>M1N4J8_BARAA</name>
<dbReference type="STRING" id="1094489.BAnh1_09520"/>
<evidence type="ECO:0000259" key="2">
    <source>
        <dbReference type="Pfam" id="PF07484"/>
    </source>
</evidence>
<reference evidence="3 4" key="1">
    <citation type="journal article" date="2013" name="PLoS Genet.">
        <title>A gene transfer agent and a dynamic repertoire of secretion systems hold the keys to the explosive radiation of the emerging pathogen Bartonella.</title>
        <authorList>
            <person name="Guy L."/>
            <person name="Nystedt B."/>
            <person name="Toft C."/>
            <person name="Zaremba-Niedzwiedzka K."/>
            <person name="Berglund E.C."/>
            <person name="Granberg F."/>
            <person name="Naslund K."/>
            <person name="Eriksson A.S."/>
            <person name="Andersson S.G."/>
        </authorList>
    </citation>
    <scope>NUCLEOTIDE SEQUENCE [LARGE SCALE GENOMIC DNA]</scope>
    <source>
        <strain evidence="3 4">Aust/NH1</strain>
    </source>
</reference>
<proteinExistence type="predicted"/>